<dbReference type="Pfam" id="PF01609">
    <property type="entry name" value="DDE_Tnp_1"/>
    <property type="match status" value="1"/>
</dbReference>
<dbReference type="GO" id="GO:0003677">
    <property type="term" value="F:DNA binding"/>
    <property type="evidence" value="ECO:0007669"/>
    <property type="project" value="InterPro"/>
</dbReference>
<accession>A0A0A1VUN7</accession>
<protein>
    <submittedName>
        <fullName evidence="2">Mobile element protein</fullName>
    </submittedName>
</protein>
<dbReference type="InterPro" id="IPR012337">
    <property type="entry name" value="RNaseH-like_sf"/>
</dbReference>
<evidence type="ECO:0000259" key="1">
    <source>
        <dbReference type="Pfam" id="PF01609"/>
    </source>
</evidence>
<dbReference type="InterPro" id="IPR002559">
    <property type="entry name" value="Transposase_11"/>
</dbReference>
<name>A0A0A1VUN7_MICAE</name>
<dbReference type="EMBL" id="BBPA01000031">
    <property type="protein sequence ID" value="GAL92966.1"/>
    <property type="molecule type" value="Genomic_DNA"/>
</dbReference>
<dbReference type="GO" id="GO:0006313">
    <property type="term" value="P:DNA transposition"/>
    <property type="evidence" value="ECO:0007669"/>
    <property type="project" value="InterPro"/>
</dbReference>
<dbReference type="GO" id="GO:0004803">
    <property type="term" value="F:transposase activity"/>
    <property type="evidence" value="ECO:0007669"/>
    <property type="project" value="InterPro"/>
</dbReference>
<dbReference type="Proteomes" id="UP000030321">
    <property type="component" value="Unassembled WGS sequence"/>
</dbReference>
<organism evidence="2 3">
    <name type="scientific">Microcystis aeruginosa NIES-44</name>
    <dbReference type="NCBI Taxonomy" id="449439"/>
    <lineage>
        <taxon>Bacteria</taxon>
        <taxon>Bacillati</taxon>
        <taxon>Cyanobacteriota</taxon>
        <taxon>Cyanophyceae</taxon>
        <taxon>Oscillatoriophycideae</taxon>
        <taxon>Chroococcales</taxon>
        <taxon>Microcystaceae</taxon>
        <taxon>Microcystis</taxon>
    </lineage>
</organism>
<dbReference type="SUPFAM" id="SSF53098">
    <property type="entry name" value="Ribonuclease H-like"/>
    <property type="match status" value="1"/>
</dbReference>
<gene>
    <name evidence="2" type="ORF">N44_01653</name>
</gene>
<reference evidence="3" key="1">
    <citation type="journal article" date="2015" name="Genome">
        <title>Whole Genome Sequence of the Non-Microcystin-Producing Microcystis aeruginosa Strain NIES-44.</title>
        <authorList>
            <person name="Okano K."/>
            <person name="Miyata N."/>
            <person name="Ozaki Y."/>
        </authorList>
    </citation>
    <scope>NUCLEOTIDE SEQUENCE [LARGE SCALE GENOMIC DNA]</scope>
    <source>
        <strain evidence="3">NIES-44</strain>
    </source>
</reference>
<proteinExistence type="predicted"/>
<feature type="domain" description="Transposase IS4-like" evidence="1">
    <location>
        <begin position="9"/>
        <end position="159"/>
    </location>
</feature>
<evidence type="ECO:0000313" key="3">
    <source>
        <dbReference type="Proteomes" id="UP000030321"/>
    </source>
</evidence>
<comment type="caution">
    <text evidence="2">The sequence shown here is derived from an EMBL/GenBank/DDBJ whole genome shotgun (WGS) entry which is preliminary data.</text>
</comment>
<sequence>MRFIEAIFKIFPNARIRCLCADREFIGQAWLRYLLLEPSLSFRLRIRATDKIERNGKALPAKVVFAHLAIGESQQLPGDCRVWGNRVSLEALRLEDGDLLIVIAPPHTVGLVSDYALRWGIETLFGIFKTRGFCWESTHFTDPERLRQLFALLTLALVWSLKTGLWLHQLHPIRLKKHGRRSQSLFRLVGLKQISSPNKASFGLVWA</sequence>
<dbReference type="AlphaFoldDB" id="A0A0A1VUN7"/>
<evidence type="ECO:0000313" key="2">
    <source>
        <dbReference type="EMBL" id="GAL92966.1"/>
    </source>
</evidence>